<dbReference type="SUPFAM" id="SSF109998">
    <property type="entry name" value="Triger factor/SurA peptide-binding domain-like"/>
    <property type="match status" value="1"/>
</dbReference>
<protein>
    <recommendedName>
        <fullName evidence="5">PPIC-type PPIASE domain-containing protein</fullName>
    </recommendedName>
</protein>
<dbReference type="STRING" id="1469948.GCA_000732725_03119"/>
<name>A0A4R1QVG4_9FIRM</name>
<keyword evidence="2" id="KW-0812">Transmembrane</keyword>
<reference evidence="3 4" key="1">
    <citation type="submission" date="2019-03" db="EMBL/GenBank/DDBJ databases">
        <title>Genomic Encyclopedia of Type Strains, Phase IV (KMG-IV): sequencing the most valuable type-strain genomes for metagenomic binning, comparative biology and taxonomic classification.</title>
        <authorList>
            <person name="Goeker M."/>
        </authorList>
    </citation>
    <scope>NUCLEOTIDE SEQUENCE [LARGE SCALE GENOMIC DNA]</scope>
    <source>
        <strain evidence="3 4">DSM 100556</strain>
    </source>
</reference>
<evidence type="ECO:0000256" key="2">
    <source>
        <dbReference type="SAM" id="Phobius"/>
    </source>
</evidence>
<evidence type="ECO:0000313" key="3">
    <source>
        <dbReference type="EMBL" id="TCL57233.1"/>
    </source>
</evidence>
<dbReference type="Gene3D" id="3.10.50.40">
    <property type="match status" value="1"/>
</dbReference>
<evidence type="ECO:0008006" key="5">
    <source>
        <dbReference type="Google" id="ProtNLM"/>
    </source>
</evidence>
<keyword evidence="2" id="KW-1133">Transmembrane helix</keyword>
<feature type="transmembrane region" description="Helical" evidence="2">
    <location>
        <begin position="37"/>
        <end position="61"/>
    </location>
</feature>
<evidence type="ECO:0000313" key="4">
    <source>
        <dbReference type="Proteomes" id="UP000295718"/>
    </source>
</evidence>
<accession>A0A4R1QVG4</accession>
<feature type="region of interest" description="Disordered" evidence="1">
    <location>
        <begin position="1"/>
        <end position="27"/>
    </location>
</feature>
<gene>
    <name evidence="3" type="ORF">EDD76_10995</name>
</gene>
<dbReference type="InterPro" id="IPR027304">
    <property type="entry name" value="Trigger_fact/SurA_dom_sf"/>
</dbReference>
<keyword evidence="2" id="KW-0472">Membrane</keyword>
<dbReference type="GO" id="GO:0003755">
    <property type="term" value="F:peptidyl-prolyl cis-trans isomerase activity"/>
    <property type="evidence" value="ECO:0007669"/>
    <property type="project" value="InterPro"/>
</dbReference>
<sequence>MAKNKEPQTDIEQKAKTKYDRKMEERRKQEIKDKRKVRILQAGAIVIGVGIVAAIAGSIVVSAVNKHNAVNAPYVTIGSYEITEPEYNYYYSATVNNYVSTYSPILSYIGLDTSVDFDKQQYSENMTWKDLFDQMAVEQIKQTKALLDDAAAHGFTYDTTEGYANVLSSFSSSAESENLSLSDYYETSYGPYATEKRLEPYIKDNLLAEAYYNELLSQNVPTEQEIKDYYAENTQEYDKVDYRSFIVKADIAEGATDEDIEKAMAEAEKKANAMMEARQAGDDFKELALENAAEEDKETYQDTETDATLNEGRVYNGIVSTISGWLFEEGRAEGDITVLEDTTDHQYYVVEFINRYYDSATDATISDTIAAERVAQYIVGLEEGYTVTDNKGNLKYLTVDLNAGTAEDTAAGEDTTAAEDTTGADTAE</sequence>
<comment type="caution">
    <text evidence="3">The sequence shown here is derived from an EMBL/GenBank/DDBJ whole genome shotgun (WGS) entry which is preliminary data.</text>
</comment>
<dbReference type="Gene3D" id="1.10.4030.10">
    <property type="entry name" value="Porin chaperone SurA, peptide-binding domain"/>
    <property type="match status" value="1"/>
</dbReference>
<dbReference type="InterPro" id="IPR046357">
    <property type="entry name" value="PPIase_dom_sf"/>
</dbReference>
<dbReference type="RefSeq" id="WP_031391764.1">
    <property type="nucleotide sequence ID" value="NZ_JPNB01000002.1"/>
</dbReference>
<evidence type="ECO:0000256" key="1">
    <source>
        <dbReference type="SAM" id="MobiDB-lite"/>
    </source>
</evidence>
<dbReference type="EMBL" id="SLUO01000009">
    <property type="protein sequence ID" value="TCL57233.1"/>
    <property type="molecule type" value="Genomic_DNA"/>
</dbReference>
<dbReference type="AlphaFoldDB" id="A0A4R1QVG4"/>
<organism evidence="3 4">
    <name type="scientific">Kineothrix alysoides</name>
    <dbReference type="NCBI Taxonomy" id="1469948"/>
    <lineage>
        <taxon>Bacteria</taxon>
        <taxon>Bacillati</taxon>
        <taxon>Bacillota</taxon>
        <taxon>Clostridia</taxon>
        <taxon>Lachnospirales</taxon>
        <taxon>Lachnospiraceae</taxon>
        <taxon>Kineothrix</taxon>
    </lineage>
</organism>
<feature type="region of interest" description="Disordered" evidence="1">
    <location>
        <begin position="408"/>
        <end position="428"/>
    </location>
</feature>
<dbReference type="Proteomes" id="UP000295718">
    <property type="component" value="Unassembled WGS sequence"/>
</dbReference>
<dbReference type="OrthoDB" id="9804319at2"/>
<proteinExistence type="predicted"/>
<keyword evidence="4" id="KW-1185">Reference proteome</keyword>